<feature type="compositionally biased region" description="Basic and acidic residues" evidence="2">
    <location>
        <begin position="350"/>
        <end position="360"/>
    </location>
</feature>
<reference evidence="4 5" key="1">
    <citation type="submission" date="2023-05" db="EMBL/GenBank/DDBJ databases">
        <title>Corynebacterium suedekumii sp. nov. and Corynebacterium breve sp. nov. isolated from raw cow's milk.</title>
        <authorList>
            <person name="Baer M.K."/>
            <person name="Mehl L."/>
            <person name="Hellmuth R."/>
            <person name="Marke G."/>
            <person name="Lipski A."/>
        </authorList>
    </citation>
    <scope>NUCLEOTIDE SEQUENCE [LARGE SCALE GENOMIC DNA]</scope>
    <source>
        <strain evidence="4 5">R4</strain>
    </source>
</reference>
<proteinExistence type="predicted"/>
<evidence type="ECO:0000256" key="1">
    <source>
        <dbReference type="ARBA" id="ARBA00022946"/>
    </source>
</evidence>
<sequence>MTNSISQTPSYTSPLLKRPGAAPLADDSLVDSQGVAWHYGDPLGEQRAIDGGAAVIDRSHRRVVAITGDDAATFLNNLLTQKLDNAADGFSADALDLNIQGHILHQCSVTRAGDTFYLDMPSYIFEPFVDFLQKMIFWSQVDITEKDLGILTLLGTERPLIDDLPAAYSRVVDWDGVARIDLAVARGDLDAVVDKLIQRGAKLAGLMAFTAERVRAGEPELRADLDERSIPHEIPRWINRGEKTRAVHLEKGCYRGQETVARVENLGRSPRLLVLLQLDGSAPEDPAPGSDVTYGGRRIGRLGTVVHDCDYGPIALALLKRSAIEADELAISGESPVSAKVDADFLPDEESTKAGRDAIAKLRGQN</sequence>
<keyword evidence="1" id="KW-0809">Transit peptide</keyword>
<dbReference type="Gene3D" id="3.30.1360.120">
    <property type="entry name" value="Probable tRNA modification gtpase trme, domain 1"/>
    <property type="match status" value="2"/>
</dbReference>
<accession>A0ABY8VIC2</accession>
<dbReference type="NCBIfam" id="TIGR03317">
    <property type="entry name" value="ygfZ_signature"/>
    <property type="match status" value="1"/>
</dbReference>
<dbReference type="PANTHER" id="PTHR22602:SF0">
    <property type="entry name" value="TRANSFERASE CAF17, MITOCHONDRIAL-RELATED"/>
    <property type="match status" value="1"/>
</dbReference>
<dbReference type="RefSeq" id="WP_284824317.1">
    <property type="nucleotide sequence ID" value="NZ_CP126969.1"/>
</dbReference>
<dbReference type="SUPFAM" id="SSF103025">
    <property type="entry name" value="Folate-binding domain"/>
    <property type="match status" value="1"/>
</dbReference>
<evidence type="ECO:0000313" key="4">
    <source>
        <dbReference type="EMBL" id="WIM67310.1"/>
    </source>
</evidence>
<dbReference type="PANTHER" id="PTHR22602">
    <property type="entry name" value="TRANSFERASE CAF17, MITOCHONDRIAL-RELATED"/>
    <property type="match status" value="1"/>
</dbReference>
<protein>
    <submittedName>
        <fullName evidence="4">Folate-binding protein</fullName>
    </submittedName>
</protein>
<dbReference type="InterPro" id="IPR045179">
    <property type="entry name" value="YgfZ/GcvT"/>
</dbReference>
<name>A0ABY8VIC2_9CORY</name>
<feature type="domain" description="CAF17 C-terminal" evidence="3">
    <location>
        <begin position="273"/>
        <end position="340"/>
    </location>
</feature>
<dbReference type="InterPro" id="IPR017703">
    <property type="entry name" value="YgfZ/GCV_T_CS"/>
</dbReference>
<dbReference type="Pfam" id="PF25455">
    <property type="entry name" value="Beta-barrel_CAF17_C"/>
    <property type="match status" value="1"/>
</dbReference>
<feature type="region of interest" description="Disordered" evidence="2">
    <location>
        <begin position="340"/>
        <end position="366"/>
    </location>
</feature>
<evidence type="ECO:0000259" key="3">
    <source>
        <dbReference type="Pfam" id="PF25455"/>
    </source>
</evidence>
<evidence type="ECO:0000313" key="5">
    <source>
        <dbReference type="Proteomes" id="UP001225598"/>
    </source>
</evidence>
<keyword evidence="5" id="KW-1185">Reference proteome</keyword>
<organism evidence="4 5">
    <name type="scientific">Corynebacterium breve</name>
    <dbReference type="NCBI Taxonomy" id="3049799"/>
    <lineage>
        <taxon>Bacteria</taxon>
        <taxon>Bacillati</taxon>
        <taxon>Actinomycetota</taxon>
        <taxon>Actinomycetes</taxon>
        <taxon>Mycobacteriales</taxon>
        <taxon>Corynebacteriaceae</taxon>
        <taxon>Corynebacterium</taxon>
    </lineage>
</organism>
<gene>
    <name evidence="4" type="ORF">QP027_09380</name>
</gene>
<dbReference type="InterPro" id="IPR057460">
    <property type="entry name" value="CAF17_C"/>
</dbReference>
<evidence type="ECO:0000256" key="2">
    <source>
        <dbReference type="SAM" id="MobiDB-lite"/>
    </source>
</evidence>
<dbReference type="Proteomes" id="UP001225598">
    <property type="component" value="Chromosome"/>
</dbReference>
<dbReference type="InterPro" id="IPR027266">
    <property type="entry name" value="TrmE/GcvT-like"/>
</dbReference>
<dbReference type="EMBL" id="CP126969">
    <property type="protein sequence ID" value="WIM67310.1"/>
    <property type="molecule type" value="Genomic_DNA"/>
</dbReference>